<proteinExistence type="predicted"/>
<keyword evidence="1" id="KW-0695">RNA-directed DNA polymerase</keyword>
<name>A0A2P2J3M8_RHIMU</name>
<accession>A0A2P2J3M8</accession>
<dbReference type="AlphaFoldDB" id="A0A2P2J3M8"/>
<protein>
    <submittedName>
        <fullName evidence="1">LINE-1 reverse transcriptase isogeny</fullName>
    </submittedName>
</protein>
<reference evidence="1" key="1">
    <citation type="submission" date="2018-02" db="EMBL/GenBank/DDBJ databases">
        <title>Rhizophora mucronata_Transcriptome.</title>
        <authorList>
            <person name="Meera S.P."/>
            <person name="Sreeshan A."/>
            <person name="Augustine A."/>
        </authorList>
    </citation>
    <scope>NUCLEOTIDE SEQUENCE</scope>
    <source>
        <tissue evidence="1">Leaf</tissue>
    </source>
</reference>
<sequence length="60" mass="6751">MLGMALGPCKLQAKVAQILKSHFTIHLENGPHLHILTTLPSYSRSHNFIKVPNTKLRKGY</sequence>
<dbReference type="GO" id="GO:0003964">
    <property type="term" value="F:RNA-directed DNA polymerase activity"/>
    <property type="evidence" value="ECO:0007669"/>
    <property type="project" value="UniProtKB-KW"/>
</dbReference>
<evidence type="ECO:0000313" key="1">
    <source>
        <dbReference type="EMBL" id="MBW88050.1"/>
    </source>
</evidence>
<organism evidence="1">
    <name type="scientific">Rhizophora mucronata</name>
    <name type="common">Asiatic mangrove</name>
    <dbReference type="NCBI Taxonomy" id="61149"/>
    <lineage>
        <taxon>Eukaryota</taxon>
        <taxon>Viridiplantae</taxon>
        <taxon>Streptophyta</taxon>
        <taxon>Embryophyta</taxon>
        <taxon>Tracheophyta</taxon>
        <taxon>Spermatophyta</taxon>
        <taxon>Magnoliopsida</taxon>
        <taxon>eudicotyledons</taxon>
        <taxon>Gunneridae</taxon>
        <taxon>Pentapetalae</taxon>
        <taxon>rosids</taxon>
        <taxon>fabids</taxon>
        <taxon>Malpighiales</taxon>
        <taxon>Rhizophoraceae</taxon>
        <taxon>Rhizophora</taxon>
    </lineage>
</organism>
<keyword evidence="1" id="KW-0808">Transferase</keyword>
<keyword evidence="1" id="KW-0548">Nucleotidyltransferase</keyword>
<dbReference type="EMBL" id="GGEC01007567">
    <property type="protein sequence ID" value="MBW88050.1"/>
    <property type="molecule type" value="Transcribed_RNA"/>
</dbReference>